<dbReference type="InterPro" id="IPR001810">
    <property type="entry name" value="F-box_dom"/>
</dbReference>
<evidence type="ECO:0000259" key="1">
    <source>
        <dbReference type="Pfam" id="PF12937"/>
    </source>
</evidence>
<dbReference type="SUPFAM" id="SSF81383">
    <property type="entry name" value="F-box domain"/>
    <property type="match status" value="1"/>
</dbReference>
<dbReference type="Proteomes" id="UP001313282">
    <property type="component" value="Unassembled WGS sequence"/>
</dbReference>
<comment type="caution">
    <text evidence="2">The sequence shown here is derived from an EMBL/GenBank/DDBJ whole genome shotgun (WGS) entry which is preliminary data.</text>
</comment>
<dbReference type="EMBL" id="JAVHNR010000001">
    <property type="protein sequence ID" value="KAK6356200.1"/>
    <property type="molecule type" value="Genomic_DNA"/>
</dbReference>
<proteinExistence type="predicted"/>
<gene>
    <name evidence="2" type="ORF">TWF718_000571</name>
</gene>
<sequence>MAKARPTLGIFPTEILAEIITNETLTPADLGRCEQVCKLFRDIVQHYSRRNYILRIGNVSQQTWQLARCLLVNPKIGERFKSITVAWCIDIMADSGNRLRWTWTQEEKDQISAFAGGVLGRHGLREVYRGVDCGSLIPLLLCFMPNLEVLDLGYPDKGLSRGYLREQREIIAREKINIGKTRQEA</sequence>
<name>A0AAN8P1C1_9PEZI</name>
<feature type="domain" description="F-box" evidence="1">
    <location>
        <begin position="12"/>
        <end position="45"/>
    </location>
</feature>
<dbReference type="Pfam" id="PF12937">
    <property type="entry name" value="F-box-like"/>
    <property type="match status" value="1"/>
</dbReference>
<accession>A0AAN8P1C1</accession>
<evidence type="ECO:0000313" key="2">
    <source>
        <dbReference type="EMBL" id="KAK6356200.1"/>
    </source>
</evidence>
<reference evidence="2 3" key="1">
    <citation type="submission" date="2019-10" db="EMBL/GenBank/DDBJ databases">
        <authorList>
            <person name="Palmer J.M."/>
        </authorList>
    </citation>
    <scope>NUCLEOTIDE SEQUENCE [LARGE SCALE GENOMIC DNA]</scope>
    <source>
        <strain evidence="2 3">TWF718</strain>
    </source>
</reference>
<dbReference type="InterPro" id="IPR036047">
    <property type="entry name" value="F-box-like_dom_sf"/>
</dbReference>
<evidence type="ECO:0000313" key="3">
    <source>
        <dbReference type="Proteomes" id="UP001313282"/>
    </source>
</evidence>
<dbReference type="AlphaFoldDB" id="A0AAN8P1C1"/>
<protein>
    <recommendedName>
        <fullName evidence="1">F-box domain-containing protein</fullName>
    </recommendedName>
</protein>
<keyword evidence="3" id="KW-1185">Reference proteome</keyword>
<organism evidence="2 3">
    <name type="scientific">Orbilia javanica</name>
    <dbReference type="NCBI Taxonomy" id="47235"/>
    <lineage>
        <taxon>Eukaryota</taxon>
        <taxon>Fungi</taxon>
        <taxon>Dikarya</taxon>
        <taxon>Ascomycota</taxon>
        <taxon>Pezizomycotina</taxon>
        <taxon>Orbiliomycetes</taxon>
        <taxon>Orbiliales</taxon>
        <taxon>Orbiliaceae</taxon>
        <taxon>Orbilia</taxon>
    </lineage>
</organism>